<dbReference type="GO" id="GO:0022857">
    <property type="term" value="F:transmembrane transporter activity"/>
    <property type="evidence" value="ECO:0007669"/>
    <property type="project" value="TreeGrafter"/>
</dbReference>
<evidence type="ECO:0000256" key="7">
    <source>
        <dbReference type="SAM" id="Phobius"/>
    </source>
</evidence>
<gene>
    <name evidence="10" type="ORF">EW142_10025</name>
</gene>
<dbReference type="Pfam" id="PF02687">
    <property type="entry name" value="FtsX"/>
    <property type="match status" value="1"/>
</dbReference>
<evidence type="ECO:0000256" key="4">
    <source>
        <dbReference type="ARBA" id="ARBA00022989"/>
    </source>
</evidence>
<evidence type="ECO:0000256" key="2">
    <source>
        <dbReference type="ARBA" id="ARBA00022475"/>
    </source>
</evidence>
<comment type="caution">
    <text evidence="10">The sequence shown here is derived from an EMBL/GenBank/DDBJ whole genome shotgun (WGS) entry which is preliminary data.</text>
</comment>
<evidence type="ECO:0000259" key="9">
    <source>
        <dbReference type="Pfam" id="PF12704"/>
    </source>
</evidence>
<feature type="transmembrane region" description="Helical" evidence="7">
    <location>
        <begin position="21"/>
        <end position="42"/>
    </location>
</feature>
<organism evidence="10 11">
    <name type="scientific">Flagellimonas allohymeniacidonis</name>
    <dbReference type="NCBI Taxonomy" id="2517819"/>
    <lineage>
        <taxon>Bacteria</taxon>
        <taxon>Pseudomonadati</taxon>
        <taxon>Bacteroidota</taxon>
        <taxon>Flavobacteriia</taxon>
        <taxon>Flavobacteriales</taxon>
        <taxon>Flavobacteriaceae</taxon>
        <taxon>Flagellimonas</taxon>
    </lineage>
</organism>
<dbReference type="InterPro" id="IPR050250">
    <property type="entry name" value="Macrolide_Exporter_MacB"/>
</dbReference>
<evidence type="ECO:0000256" key="3">
    <source>
        <dbReference type="ARBA" id="ARBA00022692"/>
    </source>
</evidence>
<dbReference type="PANTHER" id="PTHR30572:SF4">
    <property type="entry name" value="ABC TRANSPORTER PERMEASE YTRF"/>
    <property type="match status" value="1"/>
</dbReference>
<keyword evidence="11" id="KW-1185">Reference proteome</keyword>
<evidence type="ECO:0000313" key="11">
    <source>
        <dbReference type="Proteomes" id="UP000291981"/>
    </source>
</evidence>
<proteinExistence type="inferred from homology"/>
<dbReference type="EMBL" id="SGIU01000002">
    <property type="protein sequence ID" value="TAI47023.1"/>
    <property type="molecule type" value="Genomic_DNA"/>
</dbReference>
<dbReference type="PANTHER" id="PTHR30572">
    <property type="entry name" value="MEMBRANE COMPONENT OF TRANSPORTER-RELATED"/>
    <property type="match status" value="1"/>
</dbReference>
<feature type="transmembrane region" description="Helical" evidence="7">
    <location>
        <begin position="326"/>
        <end position="350"/>
    </location>
</feature>
<keyword evidence="2" id="KW-1003">Cell membrane</keyword>
<protein>
    <submittedName>
        <fullName evidence="10">ABC transporter permease</fullName>
    </submittedName>
</protein>
<evidence type="ECO:0000256" key="1">
    <source>
        <dbReference type="ARBA" id="ARBA00004651"/>
    </source>
</evidence>
<reference evidence="10 11" key="1">
    <citation type="submission" date="2019-02" db="EMBL/GenBank/DDBJ databases">
        <title>Draft genome sequence of Muricauda sp. 176CP4-71.</title>
        <authorList>
            <person name="Park J.-S."/>
        </authorList>
    </citation>
    <scope>NUCLEOTIDE SEQUENCE [LARGE SCALE GENOMIC DNA]</scope>
    <source>
        <strain evidence="10 11">176CP4-71</strain>
    </source>
</reference>
<dbReference type="AlphaFoldDB" id="A0A4Q8QET4"/>
<dbReference type="InterPro" id="IPR003838">
    <property type="entry name" value="ABC3_permease_C"/>
</dbReference>
<dbReference type="RefSeq" id="WP_130613457.1">
    <property type="nucleotide sequence ID" value="NZ_SGIU01000002.1"/>
</dbReference>
<dbReference type="GO" id="GO:0005886">
    <property type="term" value="C:plasma membrane"/>
    <property type="evidence" value="ECO:0007669"/>
    <property type="project" value="UniProtKB-SubCell"/>
</dbReference>
<evidence type="ECO:0000256" key="6">
    <source>
        <dbReference type="ARBA" id="ARBA00038076"/>
    </source>
</evidence>
<accession>A0A4Q8QET4</accession>
<evidence type="ECO:0000259" key="8">
    <source>
        <dbReference type="Pfam" id="PF02687"/>
    </source>
</evidence>
<dbReference type="Proteomes" id="UP000291981">
    <property type="component" value="Unassembled WGS sequence"/>
</dbReference>
<name>A0A4Q8QET4_9FLAO</name>
<sequence>MFDRDIWQEIFNTLKKNKLRTFLTGFSVGWAIFILVMLLASVNGMQNGFVGQFNDDATNTIFVRPGTTAKAYAGFEAGRRVQLKNEDLDYIAKSFPKDVEYISARYYANATARYKSETGSYPVQAVHPDHQIIEKTLVIDGRYFNEADVINKAKVAVIGRKVAEDLFKDEDPLGKFVEMNNLPFKVIGIFTDEGDDNAERRVYAPITTYQRIYGNTNNINVIALTYNPTYDLSKALAFSGRLEELMKRRHKISPEDQSGLFVWNYAEAFDDISSFTAVLKAIGIGVGFLILIAGIVGIGNIMVFTIKERTKEIGVRKALGARPRQIINLVLLESIFITALSGFIGLMFAWTVLSLVGPAIETPAFSNPSVSGGTVVTATIILIIAGVLAGLIPAIKASSVKPIVALRDK</sequence>
<dbReference type="OrthoDB" id="9770036at2"/>
<dbReference type="InterPro" id="IPR025857">
    <property type="entry name" value="MacB_PCD"/>
</dbReference>
<comment type="subcellular location">
    <subcellularLocation>
        <location evidence="1">Cell membrane</location>
        <topology evidence="1">Multi-pass membrane protein</topology>
    </subcellularLocation>
</comment>
<evidence type="ECO:0000313" key="10">
    <source>
        <dbReference type="EMBL" id="TAI47023.1"/>
    </source>
</evidence>
<keyword evidence="5 7" id="KW-0472">Membrane</keyword>
<feature type="transmembrane region" description="Helical" evidence="7">
    <location>
        <begin position="281"/>
        <end position="306"/>
    </location>
</feature>
<feature type="domain" description="MacB-like periplasmic core" evidence="9">
    <location>
        <begin position="21"/>
        <end position="233"/>
    </location>
</feature>
<keyword evidence="4 7" id="KW-1133">Transmembrane helix</keyword>
<dbReference type="Pfam" id="PF12704">
    <property type="entry name" value="MacB_PCD"/>
    <property type="match status" value="1"/>
</dbReference>
<keyword evidence="3 7" id="KW-0812">Transmembrane</keyword>
<comment type="similarity">
    <text evidence="6">Belongs to the ABC-4 integral membrane protein family.</text>
</comment>
<feature type="domain" description="ABC3 transporter permease C-terminal" evidence="8">
    <location>
        <begin position="286"/>
        <end position="401"/>
    </location>
</feature>
<evidence type="ECO:0000256" key="5">
    <source>
        <dbReference type="ARBA" id="ARBA00023136"/>
    </source>
</evidence>
<feature type="transmembrane region" description="Helical" evidence="7">
    <location>
        <begin position="370"/>
        <end position="392"/>
    </location>
</feature>